<proteinExistence type="predicted"/>
<feature type="chain" id="PRO_5026822915" evidence="1">
    <location>
        <begin position="19"/>
        <end position="104"/>
    </location>
</feature>
<feature type="signal peptide" evidence="1">
    <location>
        <begin position="1"/>
        <end position="18"/>
    </location>
</feature>
<reference evidence="2" key="1">
    <citation type="submission" date="2019-09" db="EMBL/GenBank/DDBJ databases">
        <title>Organ-specific transcriptomic study of the physiology of the cattle tick, Rhipicephalus microplus.</title>
        <authorList>
            <person name="Tirloni L."/>
            <person name="Braz G."/>
            <person name="Gandara A.C.P."/>
            <person name="Sabadin G.A."/>
            <person name="da Silva R.M."/>
            <person name="Guizzo M.G."/>
            <person name="Machado J.A."/>
            <person name="Costa E.P."/>
            <person name="Gomes H.F."/>
            <person name="Moraes J."/>
            <person name="Mota M.B.S."/>
            <person name="Mesquita R.D."/>
            <person name="Alvarenga P.H."/>
            <person name="Alves F."/>
            <person name="Seixas A."/>
            <person name="da Fonseca R.N."/>
            <person name="Fogaca A."/>
            <person name="Logullo C."/>
            <person name="Tanaka A."/>
            <person name="Daffre S."/>
            <person name="Termignoni C."/>
            <person name="Vaz I.S.Jr."/>
            <person name="Oliveira P.L."/>
            <person name="Ribeiro J.M."/>
        </authorList>
    </citation>
    <scope>NUCLEOTIDE SEQUENCE</scope>
    <source>
        <strain evidence="2">Porto Alegre</strain>
    </source>
</reference>
<dbReference type="AlphaFoldDB" id="A0A6M2D9P3"/>
<evidence type="ECO:0000256" key="1">
    <source>
        <dbReference type="SAM" id="SignalP"/>
    </source>
</evidence>
<evidence type="ECO:0000313" key="2">
    <source>
        <dbReference type="EMBL" id="NOV42822.1"/>
    </source>
</evidence>
<keyword evidence="1" id="KW-0732">Signal</keyword>
<accession>A0A6M2D9P3</accession>
<dbReference type="EMBL" id="GHWJ01010085">
    <property type="protein sequence ID" value="NOV42822.1"/>
    <property type="molecule type" value="Transcribed_RNA"/>
</dbReference>
<organism evidence="2">
    <name type="scientific">Rhipicephalus microplus</name>
    <name type="common">Cattle tick</name>
    <name type="synonym">Boophilus microplus</name>
    <dbReference type="NCBI Taxonomy" id="6941"/>
    <lineage>
        <taxon>Eukaryota</taxon>
        <taxon>Metazoa</taxon>
        <taxon>Ecdysozoa</taxon>
        <taxon>Arthropoda</taxon>
        <taxon>Chelicerata</taxon>
        <taxon>Arachnida</taxon>
        <taxon>Acari</taxon>
        <taxon>Parasitiformes</taxon>
        <taxon>Ixodida</taxon>
        <taxon>Ixodoidea</taxon>
        <taxon>Ixodidae</taxon>
        <taxon>Rhipicephalinae</taxon>
        <taxon>Rhipicephalus</taxon>
        <taxon>Boophilus</taxon>
    </lineage>
</organism>
<protein>
    <submittedName>
        <fullName evidence="2">Putative secreted protein</fullName>
    </submittedName>
</protein>
<name>A0A6M2D9P3_RHIMP</name>
<sequence length="104" mass="11457">MFCFFFFFFSTVDLAANGLPSLFLASSPKQNSILHCCRGPKSYPVAAECSLVSLTVNTRYISQCTERLMSLEEAAGKHTYGCTRIVLTLFVENYAIARGIASLV</sequence>